<dbReference type="Proteomes" id="UP000198324">
    <property type="component" value="Unassembled WGS sequence"/>
</dbReference>
<evidence type="ECO:0000256" key="1">
    <source>
        <dbReference type="SAM" id="SignalP"/>
    </source>
</evidence>
<reference evidence="2 3" key="1">
    <citation type="submission" date="2017-06" db="EMBL/GenBank/DDBJ databases">
        <authorList>
            <person name="Kim H.J."/>
            <person name="Triplett B.A."/>
        </authorList>
    </citation>
    <scope>NUCLEOTIDE SEQUENCE [LARGE SCALE GENOMIC DNA]</scope>
    <source>
        <strain evidence="2 3">DSM 13116</strain>
    </source>
</reference>
<evidence type="ECO:0000313" key="2">
    <source>
        <dbReference type="EMBL" id="SNR78613.1"/>
    </source>
</evidence>
<dbReference type="OrthoDB" id="5464498at2"/>
<feature type="signal peptide" evidence="1">
    <location>
        <begin position="1"/>
        <end position="23"/>
    </location>
</feature>
<evidence type="ECO:0000313" key="3">
    <source>
        <dbReference type="Proteomes" id="UP000198324"/>
    </source>
</evidence>
<protein>
    <recommendedName>
        <fullName evidence="4">Outer membrane protein (Porin)</fullName>
    </recommendedName>
</protein>
<proteinExistence type="predicted"/>
<dbReference type="NCBIfam" id="NF033939">
    <property type="entry name" value="DESULF_POR1"/>
    <property type="match status" value="1"/>
</dbReference>
<accession>A0A238Z706</accession>
<keyword evidence="1" id="KW-0732">Signal</keyword>
<dbReference type="EMBL" id="FZOC01000002">
    <property type="protein sequence ID" value="SNR78613.1"/>
    <property type="molecule type" value="Genomic_DNA"/>
</dbReference>
<evidence type="ECO:0008006" key="4">
    <source>
        <dbReference type="Google" id="ProtNLM"/>
    </source>
</evidence>
<dbReference type="InterPro" id="IPR059232">
    <property type="entry name" value="Porin_put"/>
</dbReference>
<keyword evidence="3" id="KW-1185">Reference proteome</keyword>
<gene>
    <name evidence="2" type="ORF">SAMN04488503_1269</name>
</gene>
<name>A0A238Z706_9BACT</name>
<sequence length="488" mass="52921">MKKMKMLGLASLFVLGFTGFAQAAEIKATGAFQIDSYWNNSMNFTTLDKDKSFHIEQRIRTAFQFIANENLKGVLETQIGSNSWGNGLYQISAGRTPNDTATGSNSAGNGNIMLRKGYIDFKWPDTKVNFLVGFQTVALPAAFGGGSAILDDQVGAAVVSTPITDNVKLLAGYARPYDANNFGSTANVAGNGTQGDVAFAAVPVDFSGFNITPFAAYMYAGRQAAGTNAGPATTIGFNSFGANASVGARGYWGGVAFTMTALEPFKVMADFNYGKVTYSNYTLPDSTDGGRQGWLFDLAVDYTGLSMMTPEVYFVYTSGNGKNDDKDGRMPVMGNPQSWTINNSFFFSDRNLISGNNTNANGGSNGGGTRNSMGFWATGFALKDIKLFDNFSHTVNVMYVKGTNDHDAIARSVNRNYGVMLTDKDSLFEIDLQNKYKIYQGLDLILDLGYINADIDKDTWRQVNANYGNDDMLTKNAYRVALGLKYTF</sequence>
<dbReference type="AlphaFoldDB" id="A0A238Z706"/>
<organism evidence="2 3">
    <name type="scientific">Humidesulfovibrio mexicanus</name>
    <dbReference type="NCBI Taxonomy" id="147047"/>
    <lineage>
        <taxon>Bacteria</taxon>
        <taxon>Pseudomonadati</taxon>
        <taxon>Thermodesulfobacteriota</taxon>
        <taxon>Desulfovibrionia</taxon>
        <taxon>Desulfovibrionales</taxon>
        <taxon>Desulfovibrionaceae</taxon>
        <taxon>Humidesulfovibrio</taxon>
    </lineage>
</organism>
<dbReference type="RefSeq" id="WP_089272857.1">
    <property type="nucleotide sequence ID" value="NZ_FZOC01000002.1"/>
</dbReference>
<feature type="chain" id="PRO_5012172830" description="Outer membrane protein (Porin)" evidence="1">
    <location>
        <begin position="24"/>
        <end position="488"/>
    </location>
</feature>